<dbReference type="InterPro" id="IPR036047">
    <property type="entry name" value="F-box-like_dom_sf"/>
</dbReference>
<reference evidence="2 3" key="1">
    <citation type="submission" date="2020-02" db="EMBL/GenBank/DDBJ databases">
        <authorList>
            <person name="Ma Q."/>
            <person name="Huang Y."/>
            <person name="Song X."/>
            <person name="Pei D."/>
        </authorList>
    </citation>
    <scope>NUCLEOTIDE SEQUENCE [LARGE SCALE GENOMIC DNA]</scope>
    <source>
        <strain evidence="2">Sxm20200214</strain>
        <tissue evidence="2">Leaf</tissue>
    </source>
</reference>
<organism evidence="2 3">
    <name type="scientific">Brassica carinata</name>
    <name type="common">Ethiopian mustard</name>
    <name type="synonym">Abyssinian cabbage</name>
    <dbReference type="NCBI Taxonomy" id="52824"/>
    <lineage>
        <taxon>Eukaryota</taxon>
        <taxon>Viridiplantae</taxon>
        <taxon>Streptophyta</taxon>
        <taxon>Embryophyta</taxon>
        <taxon>Tracheophyta</taxon>
        <taxon>Spermatophyta</taxon>
        <taxon>Magnoliopsida</taxon>
        <taxon>eudicotyledons</taxon>
        <taxon>Gunneridae</taxon>
        <taxon>Pentapetalae</taxon>
        <taxon>rosids</taxon>
        <taxon>malvids</taxon>
        <taxon>Brassicales</taxon>
        <taxon>Brassicaceae</taxon>
        <taxon>Brassiceae</taxon>
        <taxon>Brassica</taxon>
    </lineage>
</organism>
<evidence type="ECO:0000313" key="3">
    <source>
        <dbReference type="Proteomes" id="UP000886595"/>
    </source>
</evidence>
<dbReference type="InterPro" id="IPR017451">
    <property type="entry name" value="F-box-assoc_interact_dom"/>
</dbReference>
<dbReference type="Proteomes" id="UP000886595">
    <property type="component" value="Unassembled WGS sequence"/>
</dbReference>
<evidence type="ECO:0000259" key="1">
    <source>
        <dbReference type="PROSITE" id="PS50181"/>
    </source>
</evidence>
<dbReference type="CDD" id="cd22157">
    <property type="entry name" value="F-box_AtFBW1-like"/>
    <property type="match status" value="1"/>
</dbReference>
<dbReference type="NCBIfam" id="TIGR01640">
    <property type="entry name" value="F_box_assoc_1"/>
    <property type="match status" value="1"/>
</dbReference>
<dbReference type="PANTHER" id="PTHR31111:SF37">
    <property type="entry name" value="F-BOX ONLY PROTEIN 8"/>
    <property type="match status" value="1"/>
</dbReference>
<protein>
    <recommendedName>
        <fullName evidence="1">F-box domain-containing protein</fullName>
    </recommendedName>
</protein>
<comment type="caution">
    <text evidence="2">The sequence shown here is derived from an EMBL/GenBank/DDBJ whole genome shotgun (WGS) entry which is preliminary data.</text>
</comment>
<dbReference type="PANTHER" id="PTHR31111">
    <property type="entry name" value="BNAA05G37150D PROTEIN-RELATED"/>
    <property type="match status" value="1"/>
</dbReference>
<accession>A0A8X7TMD2</accession>
<dbReference type="Gene3D" id="1.20.1280.50">
    <property type="match status" value="1"/>
</dbReference>
<dbReference type="EMBL" id="JAAMPC010000021">
    <property type="protein sequence ID" value="KAG2245361.1"/>
    <property type="molecule type" value="Genomic_DNA"/>
</dbReference>
<dbReference type="InterPro" id="IPR013187">
    <property type="entry name" value="F-box-assoc_dom_typ3"/>
</dbReference>
<feature type="domain" description="F-box" evidence="1">
    <location>
        <begin position="25"/>
        <end position="70"/>
    </location>
</feature>
<dbReference type="OrthoDB" id="687122at2759"/>
<dbReference type="InterPro" id="IPR001810">
    <property type="entry name" value="F-box_dom"/>
</dbReference>
<proteinExistence type="predicted"/>
<dbReference type="Pfam" id="PF00646">
    <property type="entry name" value="F-box"/>
    <property type="match status" value="1"/>
</dbReference>
<dbReference type="SUPFAM" id="SSF81383">
    <property type="entry name" value="F-box domain"/>
    <property type="match status" value="1"/>
</dbReference>
<gene>
    <name evidence="2" type="ORF">Bca52824_092785</name>
</gene>
<keyword evidence="3" id="KW-1185">Reference proteome</keyword>
<dbReference type="SMART" id="SM00256">
    <property type="entry name" value="FBOX"/>
    <property type="match status" value="1"/>
</dbReference>
<dbReference type="AlphaFoldDB" id="A0A8X7TMD2"/>
<dbReference type="Pfam" id="PF08268">
    <property type="entry name" value="FBA_3"/>
    <property type="match status" value="1"/>
</dbReference>
<sequence>MISAIQWKKRSSKAMKRTRGGRRDDFVATEIPLDLMMEILSKLPAISLMKFRCVSKRWSCLIRSRYFTNIYLNNKVSSSGEELFLYMRYNVVHHDSMNCTESQILSLTLSSSVSDSDESYLEPDLVFPSMEAKGVRGMVSLRGLILYNFRRKACIYNPTTRQSLTLPAVKSNIFAQQERRRRRVYYFFGYDPVLDQYKIVCNVFERWTTSEFWVFVLEPGGFWKRIEDDDQPHVPTGGVLCINGVIYYRAFNRTTFDIVYCFDVRSEKLRVVKAPPHAVSQFCQSVGFIEHGRKPTLFDYTLIKETGVSELWVLEDDLDGTWSRKTLVLKPCQRHLVSDIVMGLTVHGTGQNSEVILELSRPGCLLYYHLIKNDLREVNIISETPNEYVKVVKVLDKCESIMHLET</sequence>
<evidence type="ECO:0000313" key="2">
    <source>
        <dbReference type="EMBL" id="KAG2245361.1"/>
    </source>
</evidence>
<dbReference type="PROSITE" id="PS50181">
    <property type="entry name" value="FBOX"/>
    <property type="match status" value="1"/>
</dbReference>
<name>A0A8X7TMD2_BRACI</name>